<protein>
    <submittedName>
        <fullName evidence="1">Uncharacterized protein</fullName>
    </submittedName>
</protein>
<keyword evidence="2" id="KW-1185">Reference proteome</keyword>
<reference evidence="1 2" key="1">
    <citation type="submission" date="2023-10" db="EMBL/GenBank/DDBJ databases">
        <authorList>
            <person name="Botero Cardona J."/>
        </authorList>
    </citation>
    <scope>NUCLEOTIDE SEQUENCE [LARGE SCALE GENOMIC DNA]</scope>
    <source>
        <strain evidence="1 2">R-55214</strain>
    </source>
</reference>
<proteinExistence type="predicted"/>
<evidence type="ECO:0000313" key="1">
    <source>
        <dbReference type="EMBL" id="CAK1254335.1"/>
    </source>
</evidence>
<name>A0ABN9Z522_9LACO</name>
<evidence type="ECO:0000313" key="2">
    <source>
        <dbReference type="Proteomes" id="UP001314166"/>
    </source>
</evidence>
<dbReference type="Proteomes" id="UP001314166">
    <property type="component" value="Unassembled WGS sequence"/>
</dbReference>
<dbReference type="EMBL" id="CAUZMB010000014">
    <property type="protein sequence ID" value="CAK1254335.1"/>
    <property type="molecule type" value="Genomic_DNA"/>
</dbReference>
<sequence length="110" mass="12678">MAQKKWYFLYDSETKELIPGARYEEEAPENATTVEPNGFKGLPKWNESLKKWEGQSLDEWLDNQKSNTSQQVDQNQQLAKLAMKVMQLMQSNADLTARVKAFEAKEGHNV</sequence>
<dbReference type="RefSeq" id="WP_338344671.1">
    <property type="nucleotide sequence ID" value="NZ_CAUZLH010000002.1"/>
</dbReference>
<comment type="caution">
    <text evidence="1">The sequence shown here is derived from an EMBL/GenBank/DDBJ whole genome shotgun (WGS) entry which is preliminary data.</text>
</comment>
<organism evidence="1 2">
    <name type="scientific">Fructobacillus evanidus</name>
    <dbReference type="NCBI Taxonomy" id="3064281"/>
    <lineage>
        <taxon>Bacteria</taxon>
        <taxon>Bacillati</taxon>
        <taxon>Bacillota</taxon>
        <taxon>Bacilli</taxon>
        <taxon>Lactobacillales</taxon>
        <taxon>Lactobacillaceae</taxon>
        <taxon>Fructobacillus</taxon>
    </lineage>
</organism>
<gene>
    <name evidence="1" type="ORF">R55214_HHFBAMCI_01543</name>
</gene>
<accession>A0ABN9Z522</accession>